<name>A0A1X7VFI5_AMPQE</name>
<dbReference type="Proteomes" id="UP000007879">
    <property type="component" value="Unassembled WGS sequence"/>
</dbReference>
<dbReference type="FunFam" id="1.10.510.10:FF:000432">
    <property type="entry name" value="mitogen-activated protein kinase kinase 3"/>
    <property type="match status" value="1"/>
</dbReference>
<dbReference type="InterPro" id="IPR017441">
    <property type="entry name" value="Protein_kinase_ATP_BS"/>
</dbReference>
<protein>
    <recommendedName>
        <fullName evidence="7">mitogen-activated protein kinase kinase</fullName>
        <ecNumber evidence="7">2.7.12.2</ecNumber>
    </recommendedName>
</protein>
<evidence type="ECO:0000256" key="2">
    <source>
        <dbReference type="ARBA" id="ARBA00022679"/>
    </source>
</evidence>
<keyword evidence="1 12" id="KW-0723">Serine/threonine-protein kinase</keyword>
<evidence type="ECO:0000256" key="6">
    <source>
        <dbReference type="ARBA" id="ARBA00038035"/>
    </source>
</evidence>
<evidence type="ECO:0000259" key="14">
    <source>
        <dbReference type="PROSITE" id="PS50011"/>
    </source>
</evidence>
<keyword evidence="16" id="KW-1185">Reference proteome</keyword>
<evidence type="ECO:0000256" key="12">
    <source>
        <dbReference type="RuleBase" id="RU000304"/>
    </source>
</evidence>
<dbReference type="eggNOG" id="KOG1006">
    <property type="taxonomic scope" value="Eukaryota"/>
</dbReference>
<keyword evidence="5 11" id="KW-0067">ATP-binding</keyword>
<dbReference type="AlphaFoldDB" id="A0A1X7VFI5"/>
<keyword evidence="3 11" id="KW-0547">Nucleotide-binding</keyword>
<evidence type="ECO:0000256" key="8">
    <source>
        <dbReference type="ARBA" id="ARBA00049014"/>
    </source>
</evidence>
<dbReference type="InterPro" id="IPR000719">
    <property type="entry name" value="Prot_kinase_dom"/>
</dbReference>
<keyword evidence="2" id="KW-0808">Transferase</keyword>
<keyword evidence="4" id="KW-0418">Kinase</keyword>
<evidence type="ECO:0000256" key="9">
    <source>
        <dbReference type="ARBA" id="ARBA00049299"/>
    </source>
</evidence>
<proteinExistence type="inferred from homology"/>
<comment type="catalytic activity">
    <reaction evidence="9">
        <text>L-threonyl-[protein] + ATP = O-phospho-L-threonyl-[protein] + ADP + H(+)</text>
        <dbReference type="Rhea" id="RHEA:46608"/>
        <dbReference type="Rhea" id="RHEA-COMP:11060"/>
        <dbReference type="Rhea" id="RHEA-COMP:11605"/>
        <dbReference type="ChEBI" id="CHEBI:15378"/>
        <dbReference type="ChEBI" id="CHEBI:30013"/>
        <dbReference type="ChEBI" id="CHEBI:30616"/>
        <dbReference type="ChEBI" id="CHEBI:61977"/>
        <dbReference type="ChEBI" id="CHEBI:456216"/>
        <dbReference type="EC" id="2.7.12.2"/>
    </reaction>
</comment>
<feature type="compositionally biased region" description="Polar residues" evidence="13">
    <location>
        <begin position="22"/>
        <end position="35"/>
    </location>
</feature>
<dbReference type="GO" id="GO:0004708">
    <property type="term" value="F:MAP kinase kinase activity"/>
    <property type="evidence" value="ECO:0007669"/>
    <property type="project" value="UniProtKB-EC"/>
</dbReference>
<accession>A0A1X7VFI5</accession>
<dbReference type="SUPFAM" id="SSF56112">
    <property type="entry name" value="Protein kinase-like (PK-like)"/>
    <property type="match status" value="1"/>
</dbReference>
<gene>
    <name evidence="15" type="primary">100638378</name>
</gene>
<evidence type="ECO:0000256" key="10">
    <source>
        <dbReference type="ARBA" id="ARBA00051693"/>
    </source>
</evidence>
<dbReference type="EnsemblMetazoa" id="Aqu2.1.38504_001">
    <property type="protein sequence ID" value="Aqu2.1.38504_001"/>
    <property type="gene ID" value="Aqu2.1.38504"/>
</dbReference>
<dbReference type="PROSITE" id="PS00107">
    <property type="entry name" value="PROTEIN_KINASE_ATP"/>
    <property type="match status" value="1"/>
</dbReference>
<organism evidence="15">
    <name type="scientific">Amphimedon queenslandica</name>
    <name type="common">Sponge</name>
    <dbReference type="NCBI Taxonomy" id="400682"/>
    <lineage>
        <taxon>Eukaryota</taxon>
        <taxon>Metazoa</taxon>
        <taxon>Porifera</taxon>
        <taxon>Demospongiae</taxon>
        <taxon>Heteroscleromorpha</taxon>
        <taxon>Haplosclerida</taxon>
        <taxon>Niphatidae</taxon>
        <taxon>Amphimedon</taxon>
    </lineage>
</organism>
<evidence type="ECO:0000256" key="13">
    <source>
        <dbReference type="SAM" id="MobiDB-lite"/>
    </source>
</evidence>
<evidence type="ECO:0000256" key="4">
    <source>
        <dbReference type="ARBA" id="ARBA00022777"/>
    </source>
</evidence>
<dbReference type="GO" id="GO:0004674">
    <property type="term" value="F:protein serine/threonine kinase activity"/>
    <property type="evidence" value="ECO:0007669"/>
    <property type="project" value="UniProtKB-KW"/>
</dbReference>
<feature type="region of interest" description="Disordered" evidence="13">
    <location>
        <begin position="1"/>
        <end position="50"/>
    </location>
</feature>
<dbReference type="InParanoid" id="A0A1X7VFI5"/>
<dbReference type="PANTHER" id="PTHR48013">
    <property type="entry name" value="DUAL SPECIFICITY MITOGEN-ACTIVATED PROTEIN KINASE KINASE 5-RELATED"/>
    <property type="match status" value="1"/>
</dbReference>
<dbReference type="STRING" id="400682.A0A1X7VFI5"/>
<dbReference type="Pfam" id="PF00069">
    <property type="entry name" value="Pkinase"/>
    <property type="match status" value="1"/>
</dbReference>
<feature type="binding site" evidence="11">
    <location>
        <position position="117"/>
    </location>
    <ligand>
        <name>ATP</name>
        <dbReference type="ChEBI" id="CHEBI:30616"/>
    </ligand>
</feature>
<evidence type="ECO:0000256" key="3">
    <source>
        <dbReference type="ARBA" id="ARBA00022741"/>
    </source>
</evidence>
<dbReference type="GO" id="GO:0005524">
    <property type="term" value="F:ATP binding"/>
    <property type="evidence" value="ECO:0007669"/>
    <property type="project" value="UniProtKB-UniRule"/>
</dbReference>
<comment type="similarity">
    <text evidence="6">Belongs to the protein kinase superfamily. STE Ser/Thr protein kinase family. MAP kinase kinase subfamily.</text>
</comment>
<dbReference type="SMART" id="SM00220">
    <property type="entry name" value="S_TKc"/>
    <property type="match status" value="1"/>
</dbReference>
<dbReference type="FunFam" id="3.30.200.20:FF:000040">
    <property type="entry name" value="Dual specificity mitogen-activated protein kinase kinase"/>
    <property type="match status" value="1"/>
</dbReference>
<dbReference type="InterPro" id="IPR011009">
    <property type="entry name" value="Kinase-like_dom_sf"/>
</dbReference>
<evidence type="ECO:0000256" key="5">
    <source>
        <dbReference type="ARBA" id="ARBA00022840"/>
    </source>
</evidence>
<evidence type="ECO:0000313" key="16">
    <source>
        <dbReference type="Proteomes" id="UP000007879"/>
    </source>
</evidence>
<evidence type="ECO:0000256" key="1">
    <source>
        <dbReference type="ARBA" id="ARBA00022527"/>
    </source>
</evidence>
<evidence type="ECO:0000313" key="15">
    <source>
        <dbReference type="EnsemblMetazoa" id="Aqu2.1.38504_001"/>
    </source>
</evidence>
<dbReference type="PROSITE" id="PS50011">
    <property type="entry name" value="PROTEIN_KINASE_DOM"/>
    <property type="match status" value="1"/>
</dbReference>
<comment type="catalytic activity">
    <reaction evidence="10">
        <text>L-tyrosyl-[protein] + ATP = O-phospho-L-tyrosyl-[protein] + ADP + H(+)</text>
        <dbReference type="Rhea" id="RHEA:10596"/>
        <dbReference type="Rhea" id="RHEA-COMP:10136"/>
        <dbReference type="Rhea" id="RHEA-COMP:20101"/>
        <dbReference type="ChEBI" id="CHEBI:15378"/>
        <dbReference type="ChEBI" id="CHEBI:30616"/>
        <dbReference type="ChEBI" id="CHEBI:46858"/>
        <dbReference type="ChEBI" id="CHEBI:61978"/>
        <dbReference type="ChEBI" id="CHEBI:456216"/>
        <dbReference type="EC" id="2.7.12.2"/>
    </reaction>
</comment>
<dbReference type="Gene3D" id="1.10.510.10">
    <property type="entry name" value="Transferase(Phosphotransferase) domain 1"/>
    <property type="match status" value="1"/>
</dbReference>
<sequence>MSAPRTMHIDVKKPRPPRMLFNNRTPSTPSNSGVFSVTTPTPTTPASSLSSATPVTAEILPVNFEVDKLHIGDEVYTCGNDDLQDIGSIGEGHFGVVSKMNHTTAKHIMAVKKIPMKDLRTSGGNVLELDVIKKVKECPFIVHFYGCLLREGHVWICMELLDSSMAQVSEIVYNKMNERIPEDILGKMTVAVINALHFLQKELKIIHRDVKPSNILVSKVGEFKLCDFGISGKLVDSIARTMDVGCRPYMAPERIDPARACLGYTIQSDVWSYGITLVELAQGSFPYKKWNTIFDQLNAVVSGDPPSLPPENFTRELREFTAACLVKDSDQRPNYVQLQEKEFFVLYNSGRVSVDVSSWYERVKESK</sequence>
<dbReference type="PANTHER" id="PTHR48013:SF15">
    <property type="entry name" value="DUAL SPECIFICITY MITOGEN-ACTIVATED PROTEIN KINASE KINASE 4"/>
    <property type="match status" value="1"/>
</dbReference>
<dbReference type="OrthoDB" id="10252354at2759"/>
<dbReference type="EnsemblMetazoa" id="XM_011412153.2">
    <property type="protein sequence ID" value="XP_011410455.1"/>
    <property type="gene ID" value="LOC100638378"/>
</dbReference>
<comment type="catalytic activity">
    <reaction evidence="8">
        <text>L-seryl-[protein] + ATP = O-phospho-L-seryl-[protein] + ADP + H(+)</text>
        <dbReference type="Rhea" id="RHEA:17989"/>
        <dbReference type="Rhea" id="RHEA-COMP:9863"/>
        <dbReference type="Rhea" id="RHEA-COMP:11604"/>
        <dbReference type="ChEBI" id="CHEBI:15378"/>
        <dbReference type="ChEBI" id="CHEBI:29999"/>
        <dbReference type="ChEBI" id="CHEBI:30616"/>
        <dbReference type="ChEBI" id="CHEBI:83421"/>
        <dbReference type="ChEBI" id="CHEBI:456216"/>
        <dbReference type="EC" id="2.7.12.2"/>
    </reaction>
</comment>
<evidence type="ECO:0000256" key="7">
    <source>
        <dbReference type="ARBA" id="ARBA00038999"/>
    </source>
</evidence>
<evidence type="ECO:0000256" key="11">
    <source>
        <dbReference type="PROSITE-ProRule" id="PRU10141"/>
    </source>
</evidence>
<dbReference type="PROSITE" id="PS00108">
    <property type="entry name" value="PROTEIN_KINASE_ST"/>
    <property type="match status" value="1"/>
</dbReference>
<dbReference type="InterPro" id="IPR008271">
    <property type="entry name" value="Ser/Thr_kinase_AS"/>
</dbReference>
<reference evidence="16" key="1">
    <citation type="journal article" date="2010" name="Nature">
        <title>The Amphimedon queenslandica genome and the evolution of animal complexity.</title>
        <authorList>
            <person name="Srivastava M."/>
            <person name="Simakov O."/>
            <person name="Chapman J."/>
            <person name="Fahey B."/>
            <person name="Gauthier M.E."/>
            <person name="Mitros T."/>
            <person name="Richards G.S."/>
            <person name="Conaco C."/>
            <person name="Dacre M."/>
            <person name="Hellsten U."/>
            <person name="Larroux C."/>
            <person name="Putnam N.H."/>
            <person name="Stanke M."/>
            <person name="Adamska M."/>
            <person name="Darling A."/>
            <person name="Degnan S.M."/>
            <person name="Oakley T.H."/>
            <person name="Plachetzki D.C."/>
            <person name="Zhai Y."/>
            <person name="Adamski M."/>
            <person name="Calcino A."/>
            <person name="Cummins S.F."/>
            <person name="Goodstein D.M."/>
            <person name="Harris C."/>
            <person name="Jackson D.J."/>
            <person name="Leys S.P."/>
            <person name="Shu S."/>
            <person name="Woodcroft B.J."/>
            <person name="Vervoort M."/>
            <person name="Kosik K.S."/>
            <person name="Manning G."/>
            <person name="Degnan B.M."/>
            <person name="Rokhsar D.S."/>
        </authorList>
    </citation>
    <scope>NUCLEOTIDE SEQUENCE [LARGE SCALE GENOMIC DNA]</scope>
</reference>
<feature type="compositionally biased region" description="Low complexity" evidence="13">
    <location>
        <begin position="36"/>
        <end position="50"/>
    </location>
</feature>
<dbReference type="EC" id="2.7.12.2" evidence="7"/>
<reference evidence="15" key="2">
    <citation type="submission" date="2017-05" db="UniProtKB">
        <authorList>
            <consortium name="EnsemblMetazoa"/>
        </authorList>
    </citation>
    <scope>IDENTIFICATION</scope>
</reference>
<dbReference type="KEGG" id="aqu:100638378"/>
<feature type="domain" description="Protein kinase" evidence="14">
    <location>
        <begin position="83"/>
        <end position="344"/>
    </location>
</feature>
<dbReference type="Gene3D" id="3.30.200.20">
    <property type="entry name" value="Phosphorylase Kinase, domain 1"/>
    <property type="match status" value="1"/>
</dbReference>